<sequence>MIKNPITWPNGKRCAVAITFDEDSDSLVHLDYPDNAGSLVSTTSWLRYGTEVGIPRILEMYRKYEIKQTFFIPAWVIERNPWTVEQILRDGHEIAHHGYMHEHPYKQTREDELYWLQRGAEVIKKFTGKHPTGYRAPWFAFSENTADLLAQEGFLYDSSLMEDDVPYVLNSKSGRLIELPTDWSQDDYPQYVHNDDFNYVMQIASPDRAMEVFLANFDAAWEYGGLWVSVWHPFNTGRPARLRKVEQMIEYMQEKGDVWFATMEEIALHVKKCIDDGSYKPREVNLPYYEGRIPETTKSEFARSITKQKLTTNRGI</sequence>
<feature type="domain" description="NodB homology" evidence="1">
    <location>
        <begin position="37"/>
        <end position="261"/>
    </location>
</feature>
<accession>A0ABW4KLM3</accession>
<dbReference type="Proteomes" id="UP001597301">
    <property type="component" value="Unassembled WGS sequence"/>
</dbReference>
<evidence type="ECO:0000313" key="3">
    <source>
        <dbReference type="Proteomes" id="UP001597301"/>
    </source>
</evidence>
<dbReference type="PANTHER" id="PTHR47561:SF1">
    <property type="entry name" value="POLYSACCHARIDE DEACETYLASE FAMILY PROTEIN (AFU_ORTHOLOGUE AFUA_6G05030)"/>
    <property type="match status" value="1"/>
</dbReference>
<gene>
    <name evidence="2" type="ORF">ACFSCZ_16260</name>
</gene>
<protein>
    <submittedName>
        <fullName evidence="2">Polysaccharide deacetylase</fullName>
    </submittedName>
</protein>
<name>A0ABW4KLM3_9BACI</name>
<evidence type="ECO:0000313" key="2">
    <source>
        <dbReference type="EMBL" id="MFD1708271.1"/>
    </source>
</evidence>
<dbReference type="InterPro" id="IPR011330">
    <property type="entry name" value="Glyco_hydro/deAcase_b/a-brl"/>
</dbReference>
<dbReference type="InterPro" id="IPR002509">
    <property type="entry name" value="NODB_dom"/>
</dbReference>
<dbReference type="PANTHER" id="PTHR47561">
    <property type="entry name" value="POLYSACCHARIDE DEACETYLASE FAMILY PROTEIN (AFU_ORTHOLOGUE AFUA_6G05030)"/>
    <property type="match status" value="1"/>
</dbReference>
<dbReference type="Pfam" id="PF01522">
    <property type="entry name" value="Polysacc_deac_1"/>
    <property type="match status" value="1"/>
</dbReference>
<dbReference type="RefSeq" id="WP_380775373.1">
    <property type="nucleotide sequence ID" value="NZ_JBHUEO010000066.1"/>
</dbReference>
<comment type="caution">
    <text evidence="2">The sequence shown here is derived from an EMBL/GenBank/DDBJ whole genome shotgun (WGS) entry which is preliminary data.</text>
</comment>
<reference evidence="3" key="1">
    <citation type="journal article" date="2019" name="Int. J. Syst. Evol. Microbiol.">
        <title>The Global Catalogue of Microorganisms (GCM) 10K type strain sequencing project: providing services to taxonomists for standard genome sequencing and annotation.</title>
        <authorList>
            <consortium name="The Broad Institute Genomics Platform"/>
            <consortium name="The Broad Institute Genome Sequencing Center for Infectious Disease"/>
            <person name="Wu L."/>
            <person name="Ma J."/>
        </authorList>
    </citation>
    <scope>NUCLEOTIDE SEQUENCE [LARGE SCALE GENOMIC DNA]</scope>
    <source>
        <strain evidence="3">CGMCC 1.12295</strain>
    </source>
</reference>
<organism evidence="2 3">
    <name type="scientific">Siminovitchia sediminis</name>
    <dbReference type="NCBI Taxonomy" id="1274353"/>
    <lineage>
        <taxon>Bacteria</taxon>
        <taxon>Bacillati</taxon>
        <taxon>Bacillota</taxon>
        <taxon>Bacilli</taxon>
        <taxon>Bacillales</taxon>
        <taxon>Bacillaceae</taxon>
        <taxon>Siminovitchia</taxon>
    </lineage>
</organism>
<dbReference type="SUPFAM" id="SSF88713">
    <property type="entry name" value="Glycoside hydrolase/deacetylase"/>
    <property type="match status" value="1"/>
</dbReference>
<evidence type="ECO:0000259" key="1">
    <source>
        <dbReference type="PROSITE" id="PS51677"/>
    </source>
</evidence>
<proteinExistence type="predicted"/>
<dbReference type="EMBL" id="JBHUEO010000066">
    <property type="protein sequence ID" value="MFD1708271.1"/>
    <property type="molecule type" value="Genomic_DNA"/>
</dbReference>
<dbReference type="CDD" id="cd10938">
    <property type="entry name" value="CE4_HpPgdA_like"/>
    <property type="match status" value="1"/>
</dbReference>
<dbReference type="PROSITE" id="PS51677">
    <property type="entry name" value="NODB"/>
    <property type="match status" value="1"/>
</dbReference>
<dbReference type="Gene3D" id="3.20.20.370">
    <property type="entry name" value="Glycoside hydrolase/deacetylase"/>
    <property type="match status" value="1"/>
</dbReference>
<dbReference type="InterPro" id="IPR037950">
    <property type="entry name" value="PgdA-like"/>
</dbReference>
<keyword evidence="3" id="KW-1185">Reference proteome</keyword>